<dbReference type="PANTHER" id="PTHR22855:SF13">
    <property type="entry name" value="METHYLCROTONOYL-COA CARBOXYLASE BETA CHAIN, MITOCHONDRIAL"/>
    <property type="match status" value="1"/>
</dbReference>
<evidence type="ECO:0000313" key="4">
    <source>
        <dbReference type="Proteomes" id="UP001212498"/>
    </source>
</evidence>
<dbReference type="Proteomes" id="UP001212498">
    <property type="component" value="Unassembled WGS sequence"/>
</dbReference>
<dbReference type="PANTHER" id="PTHR22855">
    <property type="entry name" value="ACETYL, PROPIONYL, PYRUVATE, AND GLUTACONYL CARBOXYLASE-RELATED"/>
    <property type="match status" value="1"/>
</dbReference>
<dbReference type="InterPro" id="IPR029045">
    <property type="entry name" value="ClpP/crotonase-like_dom_sf"/>
</dbReference>
<protein>
    <submittedName>
        <fullName evidence="3">Acyl-CoA carboxylase subunit beta</fullName>
    </submittedName>
</protein>
<dbReference type="InterPro" id="IPR011762">
    <property type="entry name" value="COA_CT_N"/>
</dbReference>
<dbReference type="PROSITE" id="PS50989">
    <property type="entry name" value="COA_CT_CTER"/>
    <property type="match status" value="1"/>
</dbReference>
<accession>A0ABT4T269</accession>
<dbReference type="Gene3D" id="3.90.226.10">
    <property type="entry name" value="2-enoyl-CoA Hydratase, Chain A, domain 1"/>
    <property type="match status" value="2"/>
</dbReference>
<feature type="domain" description="CoA carboxyltransferase N-terminal" evidence="1">
    <location>
        <begin position="12"/>
        <end position="263"/>
    </location>
</feature>
<dbReference type="Pfam" id="PF01039">
    <property type="entry name" value="Carboxyl_trans"/>
    <property type="match status" value="1"/>
</dbReference>
<dbReference type="InterPro" id="IPR011763">
    <property type="entry name" value="COA_CT_C"/>
</dbReference>
<dbReference type="InterPro" id="IPR034733">
    <property type="entry name" value="AcCoA_carboxyl_beta"/>
</dbReference>
<feature type="domain" description="CoA carboxyltransferase C-terminal" evidence="2">
    <location>
        <begin position="265"/>
        <end position="520"/>
    </location>
</feature>
<reference evidence="3 4" key="1">
    <citation type="submission" date="2022-11" db="EMBL/GenBank/DDBJ databases">
        <title>Nonomuraea corallina sp. nov., a new species of the genus Nonomuraea isolated from sea side sediment in Thai sea.</title>
        <authorList>
            <person name="Ngamcharungchit C."/>
            <person name="Matsumoto A."/>
            <person name="Suriyachadkun C."/>
            <person name="Panbangred W."/>
            <person name="Inahashi Y."/>
            <person name="Intra B."/>
        </authorList>
    </citation>
    <scope>NUCLEOTIDE SEQUENCE [LARGE SCALE GENOMIC DNA]</scope>
    <source>
        <strain evidence="3 4">DSM 43553</strain>
    </source>
</reference>
<comment type="caution">
    <text evidence="3">The sequence shown here is derived from an EMBL/GenBank/DDBJ whole genome shotgun (WGS) entry which is preliminary data.</text>
</comment>
<dbReference type="SUPFAM" id="SSF52096">
    <property type="entry name" value="ClpP/crotonase"/>
    <property type="match status" value="2"/>
</dbReference>
<dbReference type="InterPro" id="IPR045190">
    <property type="entry name" value="MCCB/AccD1-like"/>
</dbReference>
<dbReference type="EMBL" id="JAPNUD010000069">
    <property type="protein sequence ID" value="MDA0643514.1"/>
    <property type="molecule type" value="Genomic_DNA"/>
</dbReference>
<evidence type="ECO:0000259" key="2">
    <source>
        <dbReference type="PROSITE" id="PS50989"/>
    </source>
</evidence>
<sequence length="520" mass="56948">MTSTVPLDPPPQADIHEELQARLRAARLGGSEKNRHKHEAAGKLLVRDRLRLLLDDIEDFEDGLLARHADGLPGDGVVTCIGSVDGRRVCVIANDYTVKAGTWGKRTFEKITRMQLLADELGLPLVYLVDAAGARIDEQFESYAGRHAWGNIFYNQVQISGRVPQICALFGPSPAGSAYVPALCDVIIMVRGTATAYIGSPRVAEMVTGESVTLEEMGGADLHSRVSGLSDLLAETEEEAIAAIRLYLSYLPSSWEAEPPRAAGREPRPTESLRSIVPENQAVPYDVRELIDAVVDCDSFFEHKELFAPELVTGFARLDGAPVGIVANQSAVKAGVLFSDSSDKAARFVWMCNAYNVPLLFLIDVPGYMLGTVAEKEGIIRHGAKMLFAVAESRVPRVAVIVRKAYGGGYLGMSGSPMNPDAVLALPTAKPALLGPEAAIAGIHFNRVMAIEDEKERQKLVTELRSEYEEQIDVFQIANENAVEAVVSYEDLRRELIHRFDVYRRKRKTPPARRNGVYPV</sequence>
<evidence type="ECO:0000313" key="3">
    <source>
        <dbReference type="EMBL" id="MDA0643514.1"/>
    </source>
</evidence>
<gene>
    <name evidence="3" type="ORF">OUY24_23035</name>
</gene>
<keyword evidence="4" id="KW-1185">Reference proteome</keyword>
<proteinExistence type="predicted"/>
<dbReference type="RefSeq" id="WP_148033414.1">
    <property type="nucleotide sequence ID" value="NZ_BAABFD010000014.1"/>
</dbReference>
<dbReference type="PROSITE" id="PS50980">
    <property type="entry name" value="COA_CT_NTER"/>
    <property type="match status" value="1"/>
</dbReference>
<organism evidence="3 4">
    <name type="scientific">Nonomuraea ferruginea</name>
    <dbReference type="NCBI Taxonomy" id="46174"/>
    <lineage>
        <taxon>Bacteria</taxon>
        <taxon>Bacillati</taxon>
        <taxon>Actinomycetota</taxon>
        <taxon>Actinomycetes</taxon>
        <taxon>Streptosporangiales</taxon>
        <taxon>Streptosporangiaceae</taxon>
        <taxon>Nonomuraea</taxon>
    </lineage>
</organism>
<name>A0ABT4T269_9ACTN</name>
<evidence type="ECO:0000259" key="1">
    <source>
        <dbReference type="PROSITE" id="PS50980"/>
    </source>
</evidence>